<sequence length="44" mass="5340">MAFYIQHIMLAHITHANRGQNEGPYFRRWRYWCHQCVVFGTGRS</sequence>
<organism evidence="1">
    <name type="scientific">Xenorhabdus bovienii str. Intermedium</name>
    <dbReference type="NCBI Taxonomy" id="1379677"/>
    <lineage>
        <taxon>Bacteria</taxon>
        <taxon>Pseudomonadati</taxon>
        <taxon>Pseudomonadota</taxon>
        <taxon>Gammaproteobacteria</taxon>
        <taxon>Enterobacterales</taxon>
        <taxon>Morganellaceae</taxon>
        <taxon>Xenorhabdus</taxon>
    </lineage>
</organism>
<gene>
    <name evidence="1" type="ORF">XBI1_2660047</name>
</gene>
<accession>A0A077QB99</accession>
<dbReference type="HOGENOM" id="CLU_3223956_0_0_6"/>
<evidence type="ECO:0000313" key="1">
    <source>
        <dbReference type="EMBL" id="CDH33487.1"/>
    </source>
</evidence>
<name>A0A077QB99_XENBV</name>
<comment type="caution">
    <text evidence="1">The sequence shown here is derived from an EMBL/GenBank/DDBJ whole genome shotgun (WGS) entry which is preliminary data.</text>
</comment>
<dbReference type="Proteomes" id="UP000028480">
    <property type="component" value="Unassembled WGS sequence"/>
</dbReference>
<dbReference type="EMBL" id="CBTB010000186">
    <property type="protein sequence ID" value="CDH33487.1"/>
    <property type="molecule type" value="Genomic_DNA"/>
</dbReference>
<reference evidence="1" key="1">
    <citation type="submission" date="2013-07" db="EMBL/GenBank/DDBJ databases">
        <title>Sub-species coevolution in mutualistic symbiosis.</title>
        <authorList>
            <person name="Murfin K."/>
            <person name="Klassen J."/>
            <person name="Lee M."/>
            <person name="Forst S."/>
            <person name="Stock P."/>
            <person name="Goodrich-Blair H."/>
        </authorList>
    </citation>
    <scope>NUCLEOTIDE SEQUENCE [LARGE SCALE GENOMIC DNA]</scope>
    <source>
        <strain evidence="1">Intermedium</strain>
    </source>
</reference>
<protein>
    <submittedName>
        <fullName evidence="1">Uncharacterized protein</fullName>
    </submittedName>
</protein>
<dbReference type="AlphaFoldDB" id="A0A077QB99"/>
<proteinExistence type="predicted"/>